<evidence type="ECO:0000256" key="3">
    <source>
        <dbReference type="ARBA" id="ARBA00023002"/>
    </source>
</evidence>
<dbReference type="PANTHER" id="PTHR43371">
    <property type="entry name" value="VITAMIN B12-DEPENDENT RIBONUCLEOTIDE REDUCTASE"/>
    <property type="match status" value="1"/>
</dbReference>
<dbReference type="InterPro" id="IPR050862">
    <property type="entry name" value="RdRp_reductase_class-2"/>
</dbReference>
<reference evidence="6 7" key="1">
    <citation type="journal article" date="2014" name="Genome Announc.">
        <title>Draft Genome Sequence of Lysobacter capsici AZ78, a Bacterium Antagonistic to Plant-Pathogenic Oomycetes.</title>
        <authorList>
            <person name="Puopolo G."/>
            <person name="Sonego P."/>
            <person name="Engelen K."/>
            <person name="Pertot I."/>
        </authorList>
    </citation>
    <scope>NUCLEOTIDE SEQUENCE [LARGE SCALE GENOMIC DNA]</scope>
    <source>
        <strain evidence="6 7">AZ78</strain>
    </source>
</reference>
<keyword evidence="4" id="KW-0170">Cobalt</keyword>
<keyword evidence="7" id="KW-1185">Reference proteome</keyword>
<dbReference type="SUPFAM" id="SSF51998">
    <property type="entry name" value="PFL-like glycyl radical enzymes"/>
    <property type="match status" value="1"/>
</dbReference>
<gene>
    <name evidence="6" type="ORF">AZ78_1590</name>
</gene>
<comment type="caution">
    <text evidence="6">The sequence shown here is derived from an EMBL/GenBank/DDBJ whole genome shotgun (WGS) entry which is preliminary data.</text>
</comment>
<feature type="domain" description="Ribonucleotide reductase large subunit C-terminal" evidence="5">
    <location>
        <begin position="92"/>
        <end position="193"/>
    </location>
</feature>
<keyword evidence="3 6" id="KW-0560">Oxidoreductase</keyword>
<dbReference type="OrthoDB" id="5948085at2"/>
<dbReference type="GO" id="GO:0031419">
    <property type="term" value="F:cobalamin binding"/>
    <property type="evidence" value="ECO:0007669"/>
    <property type="project" value="UniProtKB-KW"/>
</dbReference>
<evidence type="ECO:0000256" key="1">
    <source>
        <dbReference type="ARBA" id="ARBA00001922"/>
    </source>
</evidence>
<sequence>MTSPTRFTDPHAVDLWDSQFRWRSGHRLCDRTIDATWQRVATALADREGEECAYWRSRYAFAFGQWQLLPDPRLLRFAGTDMPVPALREPIAAVNAAAFVADSHTRRARFDHQRFGAAAAVAVRMLDDAAIAFGPDDDPSMRFGIGMIGLGDALASLGLAYDSAQAIRAAQAIARSLAMGCLHGSLKMAQERGDRRGDRCGQGGQGLAELWRNRALPAELAEAVARNHRHEGLTRIDGFSELARLANGASDGFDPSKDALHDSLGAASVDRQTAQRAIRGAVAPWIDAQPQTSPLQA</sequence>
<evidence type="ECO:0000259" key="5">
    <source>
        <dbReference type="Pfam" id="PF02867"/>
    </source>
</evidence>
<name>A0A120AG52_9GAMM</name>
<dbReference type="EMBL" id="JAJA02000001">
    <property type="protein sequence ID" value="KWS04041.1"/>
    <property type="molecule type" value="Genomic_DNA"/>
</dbReference>
<evidence type="ECO:0000256" key="2">
    <source>
        <dbReference type="ARBA" id="ARBA00022628"/>
    </source>
</evidence>
<dbReference type="Proteomes" id="UP000023435">
    <property type="component" value="Unassembled WGS sequence"/>
</dbReference>
<keyword evidence="2" id="KW-0846">Cobalamin</keyword>
<accession>A0A120AG52</accession>
<dbReference type="PANTHER" id="PTHR43371:SF1">
    <property type="entry name" value="RIBONUCLEOSIDE-DIPHOSPHATE REDUCTASE"/>
    <property type="match status" value="1"/>
</dbReference>
<comment type="cofactor">
    <cofactor evidence="1">
        <name>adenosylcob(III)alamin</name>
        <dbReference type="ChEBI" id="CHEBI:18408"/>
    </cofactor>
</comment>
<protein>
    <submittedName>
        <fullName evidence="6">Ribonucleotide reductase of class II (Coenzyme B12-dependent)</fullName>
        <ecNumber evidence="6">1.17.4.1</ecNumber>
    </submittedName>
</protein>
<dbReference type="InterPro" id="IPR000788">
    <property type="entry name" value="RNR_lg_C"/>
</dbReference>
<evidence type="ECO:0000256" key="4">
    <source>
        <dbReference type="ARBA" id="ARBA00023285"/>
    </source>
</evidence>
<dbReference type="Gene3D" id="3.20.70.20">
    <property type="match status" value="1"/>
</dbReference>
<proteinExistence type="predicted"/>
<dbReference type="RefSeq" id="WP_060410464.1">
    <property type="nucleotide sequence ID" value="NZ_JAJA02000001.1"/>
</dbReference>
<organism evidence="6 7">
    <name type="scientific">Lysobacter capsici AZ78</name>
    <dbReference type="NCBI Taxonomy" id="1444315"/>
    <lineage>
        <taxon>Bacteria</taxon>
        <taxon>Pseudomonadati</taxon>
        <taxon>Pseudomonadota</taxon>
        <taxon>Gammaproteobacteria</taxon>
        <taxon>Lysobacterales</taxon>
        <taxon>Lysobacteraceae</taxon>
        <taxon>Lysobacter</taxon>
    </lineage>
</organism>
<evidence type="ECO:0000313" key="6">
    <source>
        <dbReference type="EMBL" id="KWS04041.1"/>
    </source>
</evidence>
<dbReference type="EC" id="1.17.4.1" evidence="6"/>
<dbReference type="Pfam" id="PF02867">
    <property type="entry name" value="Ribonuc_red_lgC"/>
    <property type="match status" value="1"/>
</dbReference>
<dbReference type="GO" id="GO:0004748">
    <property type="term" value="F:ribonucleoside-diphosphate reductase activity, thioredoxin disulfide as acceptor"/>
    <property type="evidence" value="ECO:0007669"/>
    <property type="project" value="UniProtKB-EC"/>
</dbReference>
<dbReference type="AlphaFoldDB" id="A0A120AG52"/>
<evidence type="ECO:0000313" key="7">
    <source>
        <dbReference type="Proteomes" id="UP000023435"/>
    </source>
</evidence>